<sequence>MVMHDSHTAFNGQIASSRSSNDDMTNIHFDFDTLLSAEQINSAFSSFETCVHDDACLHFMQTQKLQEKPIQGYAQTPPDTSCSTLGQPQHQTRRQDVNRSKTLSPPITMDHSNNYSWDQIFTDNAMAGCHYPHGGGLDGCKDDDCVSIMSCSSACDGSCPSQCGETSQPVCCDDDACGNPQLCNDEDCSAESPPCTDTNCIVNPCTTQPQPQPQQPLVSPVLSDGDKAAAAALASFGDNQSHMYQNAYIQQQQHHNHQQLLPPSAAASRHGNMDVMDFPSSLPCGSLSMESILTNLQNPSSFPSQPFQTAFEYALASHIIQYHDPAHGLAHHGSCVANDPSQLIAKCTLPKYNHNGLASIDPFMPQLQAHECGFPIQDPNEFAHHIFQEHRHNMMAYPHRYGAFSEPSHSTTHSHHHGNHDDSWFMPTSKHFSPSTSPLTNLSMGPSSSETPVSIPTPSPLESEVSLQDVAAATAATTITIGQTLSPTAESKPSTTLEDDLYTCRWVVGPSSSSICGQRFDSDEQLQKHCKQDHLKRLKKVNGGFRCGWANCSRDTCFTQRSKVERHMQPDKPVQCSICGAALSAKQALDQHMRIHTGETPWVCKVPGCGCAFKQQSALTMHERTHTGDKPLECEICGKRFSESSNLSKHRRTHNVKGMHECQLCGKDFHRLDQLRRHMGTNHKDRPAEVDAFLSQARSKMQTHRVCKLTKVRAKARDVRIKAKTDVKMNDDDDDDGLVVIQP</sequence>
<feature type="region of interest" description="Disordered" evidence="9">
    <location>
        <begin position="435"/>
        <end position="464"/>
    </location>
</feature>
<keyword evidence="2" id="KW-0479">Metal-binding</keyword>
<organism evidence="11 12">
    <name type="scientific">Claviceps pusilla</name>
    <dbReference type="NCBI Taxonomy" id="123648"/>
    <lineage>
        <taxon>Eukaryota</taxon>
        <taxon>Fungi</taxon>
        <taxon>Dikarya</taxon>
        <taxon>Ascomycota</taxon>
        <taxon>Pezizomycotina</taxon>
        <taxon>Sordariomycetes</taxon>
        <taxon>Hypocreomycetidae</taxon>
        <taxon>Hypocreales</taxon>
        <taxon>Clavicipitaceae</taxon>
        <taxon>Claviceps</taxon>
    </lineage>
</organism>
<keyword evidence="7" id="KW-0539">Nucleus</keyword>
<evidence type="ECO:0000256" key="3">
    <source>
        <dbReference type="ARBA" id="ARBA00022737"/>
    </source>
</evidence>
<feature type="compositionally biased region" description="Polar residues" evidence="9">
    <location>
        <begin position="73"/>
        <end position="90"/>
    </location>
</feature>
<gene>
    <name evidence="11" type="ORF">E4U43_001327</name>
</gene>
<dbReference type="AlphaFoldDB" id="A0A9P7SYC0"/>
<dbReference type="InterPro" id="IPR013087">
    <property type="entry name" value="Znf_C2H2_type"/>
</dbReference>
<dbReference type="GO" id="GO:0008270">
    <property type="term" value="F:zinc ion binding"/>
    <property type="evidence" value="ECO:0007669"/>
    <property type="project" value="UniProtKB-KW"/>
</dbReference>
<keyword evidence="4 8" id="KW-0863">Zinc-finger</keyword>
<dbReference type="FunFam" id="3.30.160.60:FF:000125">
    <property type="entry name" value="Putative zinc finger protein 143"/>
    <property type="match status" value="1"/>
</dbReference>
<evidence type="ECO:0000256" key="8">
    <source>
        <dbReference type="PROSITE-ProRule" id="PRU00042"/>
    </source>
</evidence>
<feature type="domain" description="C2H2-type" evidence="10">
    <location>
        <begin position="574"/>
        <end position="601"/>
    </location>
</feature>
<comment type="caution">
    <text evidence="11">The sequence shown here is derived from an EMBL/GenBank/DDBJ whole genome shotgun (WGS) entry which is preliminary data.</text>
</comment>
<dbReference type="PROSITE" id="PS00028">
    <property type="entry name" value="ZINC_FINGER_C2H2_1"/>
    <property type="match status" value="4"/>
</dbReference>
<evidence type="ECO:0000256" key="1">
    <source>
        <dbReference type="ARBA" id="ARBA00004123"/>
    </source>
</evidence>
<dbReference type="Gene3D" id="3.30.160.60">
    <property type="entry name" value="Classic Zinc Finger"/>
    <property type="match status" value="5"/>
</dbReference>
<evidence type="ECO:0000256" key="9">
    <source>
        <dbReference type="SAM" id="MobiDB-lite"/>
    </source>
</evidence>
<dbReference type="EMBL" id="SRPW01001427">
    <property type="protein sequence ID" value="KAG6001409.1"/>
    <property type="molecule type" value="Genomic_DNA"/>
</dbReference>
<keyword evidence="5" id="KW-0862">Zinc</keyword>
<evidence type="ECO:0000256" key="7">
    <source>
        <dbReference type="ARBA" id="ARBA00023242"/>
    </source>
</evidence>
<reference evidence="11" key="1">
    <citation type="journal article" date="2020" name="bioRxiv">
        <title>Whole genome comparisons of ergot fungi reveals the divergence and evolution of species within the genus Claviceps are the result of varying mechanisms driving genome evolution and host range expansion.</title>
        <authorList>
            <person name="Wyka S.A."/>
            <person name="Mondo S.J."/>
            <person name="Liu M."/>
            <person name="Dettman J."/>
            <person name="Nalam V."/>
            <person name="Broders K.D."/>
        </authorList>
    </citation>
    <scope>NUCLEOTIDE SEQUENCE</scope>
    <source>
        <strain evidence="11">CCC 602</strain>
    </source>
</reference>
<feature type="domain" description="C2H2-type" evidence="10">
    <location>
        <begin position="632"/>
        <end position="659"/>
    </location>
</feature>
<proteinExistence type="predicted"/>
<name>A0A9P7SYC0_9HYPO</name>
<dbReference type="Pfam" id="PF13912">
    <property type="entry name" value="zf-C2H2_6"/>
    <property type="match status" value="1"/>
</dbReference>
<comment type="subcellular location">
    <subcellularLocation>
        <location evidence="1">Nucleus</location>
    </subcellularLocation>
</comment>
<dbReference type="SMART" id="SM00355">
    <property type="entry name" value="ZnF_C2H2"/>
    <property type="match status" value="6"/>
</dbReference>
<dbReference type="Pfam" id="PF00096">
    <property type="entry name" value="zf-C2H2"/>
    <property type="match status" value="2"/>
</dbReference>
<dbReference type="PROSITE" id="PS50157">
    <property type="entry name" value="ZINC_FINGER_C2H2_2"/>
    <property type="match status" value="4"/>
</dbReference>
<dbReference type="OrthoDB" id="3437960at2759"/>
<dbReference type="GO" id="GO:0005634">
    <property type="term" value="C:nucleus"/>
    <property type="evidence" value="ECO:0007669"/>
    <property type="project" value="UniProtKB-SubCell"/>
</dbReference>
<dbReference type="FunFam" id="3.30.160.60:FF:000557">
    <property type="entry name" value="zinc finger and SCAN domain-containing protein 29"/>
    <property type="match status" value="1"/>
</dbReference>
<feature type="domain" description="C2H2-type" evidence="10">
    <location>
        <begin position="602"/>
        <end position="631"/>
    </location>
</feature>
<keyword evidence="12" id="KW-1185">Reference proteome</keyword>
<dbReference type="PANTHER" id="PTHR24404:SF114">
    <property type="entry name" value="KLUMPFUSS, ISOFORM B-RELATED"/>
    <property type="match status" value="1"/>
</dbReference>
<feature type="compositionally biased region" description="Polar residues" evidence="9">
    <location>
        <begin position="435"/>
        <end position="456"/>
    </location>
</feature>
<accession>A0A9P7SYC0</accession>
<evidence type="ECO:0000256" key="5">
    <source>
        <dbReference type="ARBA" id="ARBA00022833"/>
    </source>
</evidence>
<dbReference type="SUPFAM" id="SSF57667">
    <property type="entry name" value="beta-beta-alpha zinc fingers"/>
    <property type="match status" value="2"/>
</dbReference>
<feature type="compositionally biased region" description="Polar residues" evidence="9">
    <location>
        <begin position="8"/>
        <end position="21"/>
    </location>
</feature>
<feature type="region of interest" description="Disordered" evidence="9">
    <location>
        <begin position="72"/>
        <end position="109"/>
    </location>
</feature>
<dbReference type="GO" id="GO:0000981">
    <property type="term" value="F:DNA-binding transcription factor activity, RNA polymerase II-specific"/>
    <property type="evidence" value="ECO:0007669"/>
    <property type="project" value="UniProtKB-ARBA"/>
</dbReference>
<dbReference type="InterPro" id="IPR036236">
    <property type="entry name" value="Znf_C2H2_sf"/>
</dbReference>
<dbReference type="InterPro" id="IPR050589">
    <property type="entry name" value="Ikaros_C2H2-ZF"/>
</dbReference>
<evidence type="ECO:0000259" key="10">
    <source>
        <dbReference type="PROSITE" id="PS50157"/>
    </source>
</evidence>
<dbReference type="GO" id="GO:0000978">
    <property type="term" value="F:RNA polymerase II cis-regulatory region sequence-specific DNA binding"/>
    <property type="evidence" value="ECO:0007669"/>
    <property type="project" value="TreeGrafter"/>
</dbReference>
<feature type="compositionally biased region" description="Polar residues" evidence="9">
    <location>
        <begin position="100"/>
        <end position="109"/>
    </location>
</feature>
<protein>
    <recommendedName>
        <fullName evidence="10">C2H2-type domain-containing protein</fullName>
    </recommendedName>
</protein>
<dbReference type="PANTHER" id="PTHR24404">
    <property type="entry name" value="ZINC FINGER PROTEIN"/>
    <property type="match status" value="1"/>
</dbReference>
<evidence type="ECO:0000256" key="2">
    <source>
        <dbReference type="ARBA" id="ARBA00022723"/>
    </source>
</evidence>
<feature type="domain" description="C2H2-type" evidence="10">
    <location>
        <begin position="660"/>
        <end position="687"/>
    </location>
</feature>
<keyword evidence="3" id="KW-0677">Repeat</keyword>
<keyword evidence="6" id="KW-0238">DNA-binding</keyword>
<evidence type="ECO:0000256" key="6">
    <source>
        <dbReference type="ARBA" id="ARBA00023125"/>
    </source>
</evidence>
<dbReference type="FunFam" id="3.30.160.60:FF:000446">
    <property type="entry name" value="Zinc finger protein"/>
    <property type="match status" value="1"/>
</dbReference>
<dbReference type="Proteomes" id="UP000748025">
    <property type="component" value="Unassembled WGS sequence"/>
</dbReference>
<evidence type="ECO:0000256" key="4">
    <source>
        <dbReference type="ARBA" id="ARBA00022771"/>
    </source>
</evidence>
<evidence type="ECO:0000313" key="11">
    <source>
        <dbReference type="EMBL" id="KAG6001409.1"/>
    </source>
</evidence>
<feature type="region of interest" description="Disordered" evidence="9">
    <location>
        <begin position="1"/>
        <end position="21"/>
    </location>
</feature>
<evidence type="ECO:0000313" key="12">
    <source>
        <dbReference type="Proteomes" id="UP000748025"/>
    </source>
</evidence>